<gene>
    <name evidence="2" type="ORF">ACFODZ_09325</name>
</gene>
<reference evidence="3" key="1">
    <citation type="journal article" date="2019" name="Int. J. Syst. Evol. Microbiol.">
        <title>The Global Catalogue of Microorganisms (GCM) 10K type strain sequencing project: providing services to taxonomists for standard genome sequencing and annotation.</title>
        <authorList>
            <consortium name="The Broad Institute Genomics Platform"/>
            <consortium name="The Broad Institute Genome Sequencing Center for Infectious Disease"/>
            <person name="Wu L."/>
            <person name="Ma J."/>
        </authorList>
    </citation>
    <scope>NUCLEOTIDE SEQUENCE [LARGE SCALE GENOMIC DNA]</scope>
    <source>
        <strain evidence="3">KCTC 42953</strain>
    </source>
</reference>
<organism evidence="2 3">
    <name type="scientific">Marinicella sediminis</name>
    <dbReference type="NCBI Taxonomy" id="1792834"/>
    <lineage>
        <taxon>Bacteria</taxon>
        <taxon>Pseudomonadati</taxon>
        <taxon>Pseudomonadota</taxon>
        <taxon>Gammaproteobacteria</taxon>
        <taxon>Lysobacterales</taxon>
        <taxon>Marinicellaceae</taxon>
        <taxon>Marinicella</taxon>
    </lineage>
</organism>
<evidence type="ECO:0000256" key="1">
    <source>
        <dbReference type="SAM" id="Phobius"/>
    </source>
</evidence>
<keyword evidence="1" id="KW-0812">Transmembrane</keyword>
<dbReference type="PANTHER" id="PTHR28026">
    <property type="entry name" value="DUF962 DOMAIN PROTEIN (AFU_ORTHOLOGUE AFUA_8G05310)"/>
    <property type="match status" value="1"/>
</dbReference>
<evidence type="ECO:0000313" key="3">
    <source>
        <dbReference type="Proteomes" id="UP001595533"/>
    </source>
</evidence>
<proteinExistence type="predicted"/>
<feature type="transmembrane region" description="Helical" evidence="1">
    <location>
        <begin position="33"/>
        <end position="51"/>
    </location>
</feature>
<sequence>MKPTNASPDRHSDSMKQLMTEYHKSHLNRTNQLIHYVCVPLIFWSISAALWTLKLPLVINAAIVMTSLLMLYYLLKSIKVFATMLLFTLACLAINYGLESMGLPLLWIAVVVFVLAWIGQFIGHHIEGKKPSFFQDLQFLLIGPAWVVFKFFNIRL</sequence>
<feature type="transmembrane region" description="Helical" evidence="1">
    <location>
        <begin position="104"/>
        <end position="122"/>
    </location>
</feature>
<dbReference type="EMBL" id="JBHRTS010000004">
    <property type="protein sequence ID" value="MFC3194440.1"/>
    <property type="molecule type" value="Genomic_DNA"/>
</dbReference>
<feature type="transmembrane region" description="Helical" evidence="1">
    <location>
        <begin position="134"/>
        <end position="152"/>
    </location>
</feature>
<dbReference type="RefSeq" id="WP_077411149.1">
    <property type="nucleotide sequence ID" value="NZ_JBHRTS010000004.1"/>
</dbReference>
<keyword evidence="1" id="KW-1133">Transmembrane helix</keyword>
<comment type="caution">
    <text evidence="2">The sequence shown here is derived from an EMBL/GenBank/DDBJ whole genome shotgun (WGS) entry which is preliminary data.</text>
</comment>
<protein>
    <submittedName>
        <fullName evidence="2">DUF962 domain-containing protein</fullName>
    </submittedName>
</protein>
<keyword evidence="1" id="KW-0472">Membrane</keyword>
<dbReference type="PANTHER" id="PTHR28026:SF9">
    <property type="entry name" value="2-HYDROXY-PALMITIC ACID DIOXYGENASE MPO1"/>
    <property type="match status" value="1"/>
</dbReference>
<accession>A0ABV7JC65</accession>
<dbReference type="Pfam" id="PF06127">
    <property type="entry name" value="Mpo1-like"/>
    <property type="match status" value="1"/>
</dbReference>
<dbReference type="Proteomes" id="UP001595533">
    <property type="component" value="Unassembled WGS sequence"/>
</dbReference>
<name>A0ABV7JC65_9GAMM</name>
<dbReference type="InterPro" id="IPR009305">
    <property type="entry name" value="Mpo1-like"/>
</dbReference>
<keyword evidence="3" id="KW-1185">Reference proteome</keyword>
<evidence type="ECO:0000313" key="2">
    <source>
        <dbReference type="EMBL" id="MFC3194440.1"/>
    </source>
</evidence>